<dbReference type="EMBL" id="CACSIO010000049">
    <property type="protein sequence ID" value="CAA0123418.1"/>
    <property type="molecule type" value="Genomic_DNA"/>
</dbReference>
<proteinExistence type="predicted"/>
<evidence type="ECO:0000313" key="1">
    <source>
        <dbReference type="EMBL" id="CAA0123418.1"/>
    </source>
</evidence>
<name>A0A5S9QWU9_9GAMM</name>
<gene>
    <name evidence="1" type="ORF">OPDIPICF_04859</name>
</gene>
<dbReference type="AlphaFoldDB" id="A0A5S9QWU9"/>
<sequence length="133" mass="15065">MDVRLIAIILSSSILLGCEQQPSGFDLVCHYFNELENDDGLSQMSGAERFNFIEQRIKASLPESDYAYLTWDALVLSPEERYSLFTQAATEVTKQPWSCESMDRLSSSVIYNSGKPTNKLPDGVVRMRDADWD</sequence>
<protein>
    <submittedName>
        <fullName evidence="1">Uncharacterized protein</fullName>
    </submittedName>
</protein>
<dbReference type="Proteomes" id="UP000441399">
    <property type="component" value="Unassembled WGS sequence"/>
</dbReference>
<accession>A0A5S9QWU9</accession>
<evidence type="ECO:0000313" key="2">
    <source>
        <dbReference type="Proteomes" id="UP000441399"/>
    </source>
</evidence>
<reference evidence="1 2" key="1">
    <citation type="submission" date="2019-11" db="EMBL/GenBank/DDBJ databases">
        <authorList>
            <person name="Holert J."/>
        </authorList>
    </citation>
    <scope>NUCLEOTIDE SEQUENCE [LARGE SCALE GENOMIC DNA]</scope>
    <source>
        <strain evidence="1">SB11_3</strain>
    </source>
</reference>
<keyword evidence="2" id="KW-1185">Reference proteome</keyword>
<organism evidence="1 2">
    <name type="scientific">BD1-7 clade bacterium</name>
    <dbReference type="NCBI Taxonomy" id="2029982"/>
    <lineage>
        <taxon>Bacteria</taxon>
        <taxon>Pseudomonadati</taxon>
        <taxon>Pseudomonadota</taxon>
        <taxon>Gammaproteobacteria</taxon>
        <taxon>Cellvibrionales</taxon>
        <taxon>Spongiibacteraceae</taxon>
        <taxon>BD1-7 clade</taxon>
    </lineage>
</organism>
<dbReference type="PROSITE" id="PS51257">
    <property type="entry name" value="PROKAR_LIPOPROTEIN"/>
    <property type="match status" value="1"/>
</dbReference>